<dbReference type="PANTHER" id="PTHR10900:SF77">
    <property type="entry name" value="FI19380P1"/>
    <property type="match status" value="1"/>
</dbReference>
<name>A0A938BPX2_UNCEI</name>
<dbReference type="InterPro" id="IPR036378">
    <property type="entry name" value="FAS1_dom_sf"/>
</dbReference>
<dbReference type="PANTHER" id="PTHR10900">
    <property type="entry name" value="PERIOSTIN-RELATED"/>
    <property type="match status" value="1"/>
</dbReference>
<evidence type="ECO:0000256" key="1">
    <source>
        <dbReference type="SAM" id="SignalP"/>
    </source>
</evidence>
<protein>
    <submittedName>
        <fullName evidence="3">Fasciclin domain-containing protein</fullName>
    </submittedName>
</protein>
<keyword evidence="1" id="KW-0732">Signal</keyword>
<dbReference type="SMART" id="SM00554">
    <property type="entry name" value="FAS1"/>
    <property type="match status" value="1"/>
</dbReference>
<comment type="caution">
    <text evidence="3">The sequence shown here is derived from an EMBL/GenBank/DDBJ whole genome shotgun (WGS) entry which is preliminary data.</text>
</comment>
<evidence type="ECO:0000259" key="2">
    <source>
        <dbReference type="PROSITE" id="PS50213"/>
    </source>
</evidence>
<feature type="domain" description="FAS1" evidence="2">
    <location>
        <begin position="73"/>
        <end position="203"/>
    </location>
</feature>
<dbReference type="Gene3D" id="2.30.180.10">
    <property type="entry name" value="FAS1 domain"/>
    <property type="match status" value="1"/>
</dbReference>
<feature type="chain" id="PRO_5036815052" evidence="1">
    <location>
        <begin position="28"/>
        <end position="209"/>
    </location>
</feature>
<evidence type="ECO:0000313" key="3">
    <source>
        <dbReference type="EMBL" id="MBM3316665.1"/>
    </source>
</evidence>
<accession>A0A938BPX2</accession>
<dbReference type="AlphaFoldDB" id="A0A938BPX2"/>
<sequence>MKIHKTLVAVGMAAGLILAGLLQPASAQCCPSGSKPAGKVSATGAASPADCAVKSPCATPSSAAAGAAQPTGSMTVVQMAASLPSCRTFVEAVQAAKLTDALSAEGPFTLFIPSDEAFARIPRAQMQALLEDPQKLTAVLMQHVVAGRMSSADMAAPHPVKALGGATIDVGARGEELLVNGARVLAADHLGHNGVVHVIDRVMLPGAAS</sequence>
<dbReference type="GO" id="GO:0005615">
    <property type="term" value="C:extracellular space"/>
    <property type="evidence" value="ECO:0007669"/>
    <property type="project" value="TreeGrafter"/>
</dbReference>
<dbReference type="FunFam" id="2.30.180.10:FF:000032">
    <property type="entry name" value="Fasciclin domain-containing protein, putative"/>
    <property type="match status" value="1"/>
</dbReference>
<dbReference type="Pfam" id="PF02469">
    <property type="entry name" value="Fasciclin"/>
    <property type="match status" value="1"/>
</dbReference>
<reference evidence="3" key="1">
    <citation type="submission" date="2019-03" db="EMBL/GenBank/DDBJ databases">
        <title>Lake Tanganyika Metagenome-Assembled Genomes (MAGs).</title>
        <authorList>
            <person name="Tran P."/>
        </authorList>
    </citation>
    <scope>NUCLEOTIDE SEQUENCE</scope>
    <source>
        <strain evidence="3">M_DeepCast_400m_m2_100</strain>
    </source>
</reference>
<dbReference type="SUPFAM" id="SSF82153">
    <property type="entry name" value="FAS1 domain"/>
    <property type="match status" value="1"/>
</dbReference>
<evidence type="ECO:0000313" key="4">
    <source>
        <dbReference type="Proteomes" id="UP000748308"/>
    </source>
</evidence>
<dbReference type="InterPro" id="IPR050904">
    <property type="entry name" value="Adhesion/Biosynth-related"/>
</dbReference>
<gene>
    <name evidence="3" type="ORF">FJY75_02325</name>
</gene>
<organism evidence="3 4">
    <name type="scientific">Eiseniibacteriota bacterium</name>
    <dbReference type="NCBI Taxonomy" id="2212470"/>
    <lineage>
        <taxon>Bacteria</taxon>
        <taxon>Candidatus Eiseniibacteriota</taxon>
    </lineage>
</organism>
<dbReference type="Proteomes" id="UP000748308">
    <property type="component" value="Unassembled WGS sequence"/>
</dbReference>
<dbReference type="EMBL" id="VGIY01000030">
    <property type="protein sequence ID" value="MBM3316665.1"/>
    <property type="molecule type" value="Genomic_DNA"/>
</dbReference>
<dbReference type="PROSITE" id="PS50213">
    <property type="entry name" value="FAS1"/>
    <property type="match status" value="1"/>
</dbReference>
<proteinExistence type="predicted"/>
<dbReference type="InterPro" id="IPR000782">
    <property type="entry name" value="FAS1_domain"/>
</dbReference>
<feature type="signal peptide" evidence="1">
    <location>
        <begin position="1"/>
        <end position="27"/>
    </location>
</feature>